<dbReference type="EMBL" id="PVTD01000004">
    <property type="protein sequence ID" value="PRY23790.1"/>
    <property type="molecule type" value="Genomic_DNA"/>
</dbReference>
<evidence type="ECO:0000256" key="1">
    <source>
        <dbReference type="SAM" id="MobiDB-lite"/>
    </source>
</evidence>
<organism evidence="2 3">
    <name type="scientific">Aliiruegeria haliotis</name>
    <dbReference type="NCBI Taxonomy" id="1280846"/>
    <lineage>
        <taxon>Bacteria</taxon>
        <taxon>Pseudomonadati</taxon>
        <taxon>Pseudomonadota</taxon>
        <taxon>Alphaproteobacteria</taxon>
        <taxon>Rhodobacterales</taxon>
        <taxon>Roseobacteraceae</taxon>
        <taxon>Aliiruegeria</taxon>
    </lineage>
</organism>
<evidence type="ECO:0000313" key="2">
    <source>
        <dbReference type="EMBL" id="PRY23790.1"/>
    </source>
</evidence>
<feature type="compositionally biased region" description="Low complexity" evidence="1">
    <location>
        <begin position="99"/>
        <end position="112"/>
    </location>
</feature>
<reference evidence="2 3" key="1">
    <citation type="submission" date="2018-03" db="EMBL/GenBank/DDBJ databases">
        <title>Genomic Encyclopedia of Archaeal and Bacterial Type Strains, Phase II (KMG-II): from individual species to whole genera.</title>
        <authorList>
            <person name="Goeker M."/>
        </authorList>
    </citation>
    <scope>NUCLEOTIDE SEQUENCE [LARGE SCALE GENOMIC DNA]</scope>
    <source>
        <strain evidence="2 3">DSM 29328</strain>
    </source>
</reference>
<comment type="caution">
    <text evidence="2">The sequence shown here is derived from an EMBL/GenBank/DDBJ whole genome shotgun (WGS) entry which is preliminary data.</text>
</comment>
<dbReference type="AlphaFoldDB" id="A0A2T0RRQ9"/>
<protein>
    <submittedName>
        <fullName evidence="2">Uncharacterized protein</fullName>
    </submittedName>
</protein>
<keyword evidence="3" id="KW-1185">Reference proteome</keyword>
<gene>
    <name evidence="2" type="ORF">CLV78_104282</name>
</gene>
<proteinExistence type="predicted"/>
<evidence type="ECO:0000313" key="3">
    <source>
        <dbReference type="Proteomes" id="UP000239480"/>
    </source>
</evidence>
<sequence length="261" mass="28473">MSCRAGVSGVCRGRHLVLAPRGLKPAVLEFGMASPSLPALPAPWTKWLPVHARRVGSDLCRHKLEIGQSFERWNTEGDRRSDRYLKACPGNRRDRRAGSTRAATHGAAGAGVRPFAGGYGSAGPCSPDPQRSTTAFGMRIRCLGMPLATRNDEASVGADCYPCGKTHRAIGPTRPVPRPRPQRSRAWACSRPLAPVTRLSREWPAPEAARELRRHGRAAQANRSRGRHAERWGGNGARGSLHRVPAQSEGRLPRYLGRHVD</sequence>
<feature type="region of interest" description="Disordered" evidence="1">
    <location>
        <begin position="209"/>
        <end position="261"/>
    </location>
</feature>
<accession>A0A2T0RRQ9</accession>
<dbReference type="Proteomes" id="UP000239480">
    <property type="component" value="Unassembled WGS sequence"/>
</dbReference>
<name>A0A2T0RRQ9_9RHOB</name>
<feature type="region of interest" description="Disordered" evidence="1">
    <location>
        <begin position="84"/>
        <end position="112"/>
    </location>
</feature>